<gene>
    <name evidence="1" type="ORF">FM038_004530</name>
</gene>
<dbReference type="RefSeq" id="WP_142872148.1">
    <property type="nucleotide sequence ID" value="NZ_CP045503.2"/>
</dbReference>
<evidence type="ECO:0000313" key="1">
    <source>
        <dbReference type="EMBL" id="QPG56772.1"/>
    </source>
</evidence>
<accession>A0ABX6V2C4</accession>
<dbReference type="Proteomes" id="UP000316416">
    <property type="component" value="Chromosome"/>
</dbReference>
<evidence type="ECO:0000313" key="2">
    <source>
        <dbReference type="Proteomes" id="UP000316416"/>
    </source>
</evidence>
<organism evidence="1 2">
    <name type="scientific">Shewanella eurypsychrophilus</name>
    <dbReference type="NCBI Taxonomy" id="2593656"/>
    <lineage>
        <taxon>Bacteria</taxon>
        <taxon>Pseudomonadati</taxon>
        <taxon>Pseudomonadota</taxon>
        <taxon>Gammaproteobacteria</taxon>
        <taxon>Alteromonadales</taxon>
        <taxon>Shewanellaceae</taxon>
        <taxon>Shewanella</taxon>
    </lineage>
</organism>
<protein>
    <submittedName>
        <fullName evidence="1">Uncharacterized protein</fullName>
    </submittedName>
</protein>
<name>A0ABX6V2C4_9GAMM</name>
<proteinExistence type="predicted"/>
<keyword evidence="2" id="KW-1185">Reference proteome</keyword>
<sequence>MSKVTFNMSESDISKDRYGTVQEAAEKACLKLNDAGYSGEFELEPFRFNGVGKKYRSEYIDYTKFNLKQGSINISIECEYGDIKSVSGLNKNT</sequence>
<reference evidence="1" key="1">
    <citation type="submission" date="2021-07" db="EMBL/GenBank/DDBJ databases">
        <title>Shewanella sp. YLB-07 whole genome sequence.</title>
        <authorList>
            <person name="Yu L."/>
        </authorList>
    </citation>
    <scope>NUCLEOTIDE SEQUENCE</scope>
    <source>
        <strain evidence="1">YLB-08</strain>
    </source>
</reference>
<dbReference type="EMBL" id="CP045503">
    <property type="protein sequence ID" value="QPG56772.1"/>
    <property type="molecule type" value="Genomic_DNA"/>
</dbReference>